<proteinExistence type="predicted"/>
<organism evidence="1 2">
    <name type="scientific">Laodelphax striatellus</name>
    <name type="common">Small brown planthopper</name>
    <name type="synonym">Delphax striatella</name>
    <dbReference type="NCBI Taxonomy" id="195883"/>
    <lineage>
        <taxon>Eukaryota</taxon>
        <taxon>Metazoa</taxon>
        <taxon>Ecdysozoa</taxon>
        <taxon>Arthropoda</taxon>
        <taxon>Hexapoda</taxon>
        <taxon>Insecta</taxon>
        <taxon>Pterygota</taxon>
        <taxon>Neoptera</taxon>
        <taxon>Paraneoptera</taxon>
        <taxon>Hemiptera</taxon>
        <taxon>Auchenorrhyncha</taxon>
        <taxon>Fulgoroidea</taxon>
        <taxon>Delphacidae</taxon>
        <taxon>Criomorphinae</taxon>
        <taxon>Laodelphax</taxon>
    </lineage>
</organism>
<accession>A0A482WSY7</accession>
<dbReference type="Proteomes" id="UP000291343">
    <property type="component" value="Unassembled WGS sequence"/>
</dbReference>
<keyword evidence="2" id="KW-1185">Reference proteome</keyword>
<dbReference type="AlphaFoldDB" id="A0A482WSY7"/>
<comment type="caution">
    <text evidence="1">The sequence shown here is derived from an EMBL/GenBank/DDBJ whole genome shotgun (WGS) entry which is preliminary data.</text>
</comment>
<evidence type="ECO:0000313" key="1">
    <source>
        <dbReference type="EMBL" id="RZF36687.1"/>
    </source>
</evidence>
<name>A0A482WSY7_LAOST</name>
<dbReference type="EMBL" id="QKKF02026040">
    <property type="protein sequence ID" value="RZF36687.1"/>
    <property type="molecule type" value="Genomic_DNA"/>
</dbReference>
<dbReference type="InParanoid" id="A0A482WSY7"/>
<reference evidence="1 2" key="1">
    <citation type="journal article" date="2017" name="Gigascience">
        <title>Genome sequence of the small brown planthopper, Laodelphax striatellus.</title>
        <authorList>
            <person name="Zhu J."/>
            <person name="Jiang F."/>
            <person name="Wang X."/>
            <person name="Yang P."/>
            <person name="Bao Y."/>
            <person name="Zhao W."/>
            <person name="Wang W."/>
            <person name="Lu H."/>
            <person name="Wang Q."/>
            <person name="Cui N."/>
            <person name="Li J."/>
            <person name="Chen X."/>
            <person name="Luo L."/>
            <person name="Yu J."/>
            <person name="Kang L."/>
            <person name="Cui F."/>
        </authorList>
    </citation>
    <scope>NUCLEOTIDE SEQUENCE [LARGE SCALE GENOMIC DNA]</scope>
    <source>
        <strain evidence="1">Lst14</strain>
    </source>
</reference>
<gene>
    <name evidence="1" type="ORF">LSTR_LSTR014385</name>
</gene>
<sequence>MRGSVSTPDTEPLTPEYENNYFSHFFESNLDSSSQSAANDAQLDREHIPVFLQNNSFGAKMLIIIIISHWRLEQTPCSYV</sequence>
<evidence type="ECO:0000313" key="2">
    <source>
        <dbReference type="Proteomes" id="UP000291343"/>
    </source>
</evidence>
<protein>
    <submittedName>
        <fullName evidence="1">Uncharacterized protein</fullName>
    </submittedName>
</protein>